<sequence length="110" mass="12977">MPVSSTPDQELGPCPICGRMMIAGDSVDRHHWTPKSKGGTDTEWLHRVCHRMIHRLFDETTLARDLNTPEKIIPHPDMQTFIRWIRKKPVDYVDWPENSGRYGRNRRRSR</sequence>
<protein>
    <recommendedName>
        <fullName evidence="3">HNH endonuclease</fullName>
    </recommendedName>
</protein>
<dbReference type="Proteomes" id="UP000252266">
    <property type="component" value="Unassembled WGS sequence"/>
</dbReference>
<dbReference type="PANTHER" id="PTHR37827">
    <property type="entry name" value="TUDOR DOMAIN-CONTAINING PROTEIN"/>
    <property type="match status" value="1"/>
</dbReference>
<name>A0A367XJ17_9PROT</name>
<evidence type="ECO:0000313" key="2">
    <source>
        <dbReference type="Proteomes" id="UP000252266"/>
    </source>
</evidence>
<dbReference type="CDD" id="cd00085">
    <property type="entry name" value="HNHc"/>
    <property type="match status" value="1"/>
</dbReference>
<proteinExistence type="predicted"/>
<dbReference type="RefSeq" id="WP_231887017.1">
    <property type="nucleotide sequence ID" value="NZ_JPWJ01000001.1"/>
</dbReference>
<evidence type="ECO:0000313" key="1">
    <source>
        <dbReference type="EMBL" id="RCK53419.1"/>
    </source>
</evidence>
<evidence type="ECO:0008006" key="3">
    <source>
        <dbReference type="Google" id="ProtNLM"/>
    </source>
</evidence>
<accession>A0A367XJ17</accession>
<comment type="caution">
    <text evidence="1">The sequence shown here is derived from an EMBL/GenBank/DDBJ whole genome shotgun (WGS) entry which is preliminary data.</text>
</comment>
<organism evidence="1 2">
    <name type="scientific">Thalassospira xiamenensis</name>
    <dbReference type="NCBI Taxonomy" id="220697"/>
    <lineage>
        <taxon>Bacteria</taxon>
        <taxon>Pseudomonadati</taxon>
        <taxon>Pseudomonadota</taxon>
        <taxon>Alphaproteobacteria</taxon>
        <taxon>Rhodospirillales</taxon>
        <taxon>Thalassospiraceae</taxon>
        <taxon>Thalassospira</taxon>
    </lineage>
</organism>
<dbReference type="InterPro" id="IPR003615">
    <property type="entry name" value="HNH_nuc"/>
</dbReference>
<dbReference type="EMBL" id="JPWJ01000001">
    <property type="protein sequence ID" value="RCK53419.1"/>
    <property type="molecule type" value="Genomic_DNA"/>
</dbReference>
<gene>
    <name evidence="1" type="ORF">TH44_04370</name>
</gene>
<dbReference type="AlphaFoldDB" id="A0A367XJ17"/>
<reference evidence="1 2" key="1">
    <citation type="submission" date="2014-07" db="EMBL/GenBank/DDBJ databases">
        <title>Draft genome sequence of Thalassospira xiamenensis IB13.</title>
        <authorList>
            <person name="Lai Q."/>
            <person name="Shao Z."/>
        </authorList>
    </citation>
    <scope>NUCLEOTIDE SEQUENCE [LARGE SCALE GENOMIC DNA]</scope>
    <source>
        <strain evidence="1 2">IB13</strain>
    </source>
</reference>
<dbReference type="PANTHER" id="PTHR37827:SF1">
    <property type="entry name" value="HNH DOMAIN-CONTAINING PROTEIN"/>
    <property type="match status" value="1"/>
</dbReference>